<keyword evidence="10 15" id="KW-0560">Oxidoreductase</keyword>
<dbReference type="GO" id="GO:0005789">
    <property type="term" value="C:endoplasmic reticulum membrane"/>
    <property type="evidence" value="ECO:0007669"/>
    <property type="project" value="UniProtKB-SubCell"/>
</dbReference>
<dbReference type="InterPro" id="IPR017972">
    <property type="entry name" value="Cyt_P450_CS"/>
</dbReference>
<evidence type="ECO:0000256" key="3">
    <source>
        <dbReference type="ARBA" id="ARBA00004174"/>
    </source>
</evidence>
<evidence type="ECO:0000256" key="10">
    <source>
        <dbReference type="ARBA" id="ARBA00023002"/>
    </source>
</evidence>
<evidence type="ECO:0008006" key="19">
    <source>
        <dbReference type="Google" id="ProtNLM"/>
    </source>
</evidence>
<dbReference type="GO" id="GO:0005506">
    <property type="term" value="F:iron ion binding"/>
    <property type="evidence" value="ECO:0007669"/>
    <property type="project" value="InterPro"/>
</dbReference>
<evidence type="ECO:0000313" key="18">
    <source>
        <dbReference type="Proteomes" id="UP000092461"/>
    </source>
</evidence>
<dbReference type="FunFam" id="1.10.630.10:FF:000042">
    <property type="entry name" value="Cytochrome P450"/>
    <property type="match status" value="1"/>
</dbReference>
<evidence type="ECO:0000256" key="7">
    <source>
        <dbReference type="ARBA" id="ARBA00022723"/>
    </source>
</evidence>
<evidence type="ECO:0000256" key="13">
    <source>
        <dbReference type="ARBA" id="ARBA00023136"/>
    </source>
</evidence>
<evidence type="ECO:0000256" key="4">
    <source>
        <dbReference type="ARBA" id="ARBA00004406"/>
    </source>
</evidence>
<evidence type="ECO:0000256" key="2">
    <source>
        <dbReference type="ARBA" id="ARBA00003690"/>
    </source>
</evidence>
<reference evidence="17" key="1">
    <citation type="submission" date="2020-05" db="UniProtKB">
        <authorList>
            <consortium name="EnsemblMetazoa"/>
        </authorList>
    </citation>
    <scope>IDENTIFICATION</scope>
    <source>
        <strain evidence="17">Jacobina</strain>
    </source>
</reference>
<dbReference type="EMBL" id="AJWK01009006">
    <property type="status" value="NOT_ANNOTATED_CDS"/>
    <property type="molecule type" value="Genomic_DNA"/>
</dbReference>
<dbReference type="PRINTS" id="PR00385">
    <property type="entry name" value="P450"/>
</dbReference>
<keyword evidence="7 14" id="KW-0479">Metal-binding</keyword>
<dbReference type="PANTHER" id="PTHR24292:SF84">
    <property type="entry name" value="CYTOCHROME P450 28A5-RELATED"/>
    <property type="match status" value="1"/>
</dbReference>
<evidence type="ECO:0000256" key="5">
    <source>
        <dbReference type="ARBA" id="ARBA00010617"/>
    </source>
</evidence>
<evidence type="ECO:0000256" key="8">
    <source>
        <dbReference type="ARBA" id="ARBA00022824"/>
    </source>
</evidence>
<accession>A0A1B0CEM5</accession>
<dbReference type="PANTHER" id="PTHR24292">
    <property type="entry name" value="CYTOCHROME P450"/>
    <property type="match status" value="1"/>
</dbReference>
<evidence type="ECO:0000313" key="17">
    <source>
        <dbReference type="EnsemblMetazoa" id="LLOJ002795-PA"/>
    </source>
</evidence>
<feature type="binding site" description="axial binding residue" evidence="14">
    <location>
        <position position="447"/>
    </location>
    <ligand>
        <name>heme</name>
        <dbReference type="ChEBI" id="CHEBI:30413"/>
    </ligand>
    <ligandPart>
        <name>Fe</name>
        <dbReference type="ChEBI" id="CHEBI:18248"/>
    </ligandPart>
</feature>
<dbReference type="GO" id="GO:0004497">
    <property type="term" value="F:monooxygenase activity"/>
    <property type="evidence" value="ECO:0007669"/>
    <property type="project" value="UniProtKB-KW"/>
</dbReference>
<dbReference type="InterPro" id="IPR001128">
    <property type="entry name" value="Cyt_P450"/>
</dbReference>
<dbReference type="PRINTS" id="PR00463">
    <property type="entry name" value="EP450I"/>
</dbReference>
<comment type="function">
    <text evidence="2">May be involved in the metabolism of insect hormones and in the breakdown of synthetic insecticides.</text>
</comment>
<keyword evidence="12 15" id="KW-0503">Monooxygenase</keyword>
<evidence type="ECO:0000256" key="1">
    <source>
        <dbReference type="ARBA" id="ARBA00001971"/>
    </source>
</evidence>
<keyword evidence="18" id="KW-1185">Reference proteome</keyword>
<dbReference type="SUPFAM" id="SSF48264">
    <property type="entry name" value="Cytochrome P450"/>
    <property type="match status" value="1"/>
</dbReference>
<keyword evidence="16" id="KW-0812">Transmembrane</keyword>
<evidence type="ECO:0000256" key="9">
    <source>
        <dbReference type="ARBA" id="ARBA00022848"/>
    </source>
</evidence>
<keyword evidence="9" id="KW-0492">Microsome</keyword>
<dbReference type="PROSITE" id="PS00086">
    <property type="entry name" value="CYTOCHROME_P450"/>
    <property type="match status" value="1"/>
</dbReference>
<dbReference type="EnsemblMetazoa" id="LLOJ002795-RA">
    <property type="protein sequence ID" value="LLOJ002795-PA"/>
    <property type="gene ID" value="LLOJ002795"/>
</dbReference>
<evidence type="ECO:0000256" key="11">
    <source>
        <dbReference type="ARBA" id="ARBA00023004"/>
    </source>
</evidence>
<protein>
    <recommendedName>
        <fullName evidence="19">Cytochrome</fullName>
    </recommendedName>
</protein>
<keyword evidence="16" id="KW-1133">Transmembrane helix</keyword>
<evidence type="ECO:0000256" key="12">
    <source>
        <dbReference type="ARBA" id="ARBA00023033"/>
    </source>
</evidence>
<keyword evidence="11 14" id="KW-0408">Iron</keyword>
<comment type="similarity">
    <text evidence="5 15">Belongs to the cytochrome P450 family.</text>
</comment>
<dbReference type="VEuPathDB" id="VectorBase:LLONM1_004430"/>
<keyword evidence="13 16" id="KW-0472">Membrane</keyword>
<feature type="transmembrane region" description="Helical" evidence="16">
    <location>
        <begin position="6"/>
        <end position="24"/>
    </location>
</feature>
<dbReference type="GO" id="GO:0016705">
    <property type="term" value="F:oxidoreductase activity, acting on paired donors, with incorporation or reduction of molecular oxygen"/>
    <property type="evidence" value="ECO:0007669"/>
    <property type="project" value="InterPro"/>
</dbReference>
<dbReference type="InterPro" id="IPR002401">
    <property type="entry name" value="Cyt_P450_E_grp-I"/>
</dbReference>
<dbReference type="Pfam" id="PF00067">
    <property type="entry name" value="p450"/>
    <property type="match status" value="1"/>
</dbReference>
<dbReference type="Gene3D" id="1.10.630.10">
    <property type="entry name" value="Cytochrome P450"/>
    <property type="match status" value="1"/>
</dbReference>
<dbReference type="VEuPathDB" id="VectorBase:LLOJ002795"/>
<comment type="cofactor">
    <cofactor evidence="1 14">
        <name>heme</name>
        <dbReference type="ChEBI" id="CHEBI:30413"/>
    </cofactor>
</comment>
<dbReference type="AlphaFoldDB" id="A0A1B0CEM5"/>
<organism evidence="17 18">
    <name type="scientific">Lutzomyia longipalpis</name>
    <name type="common">Sand fly</name>
    <dbReference type="NCBI Taxonomy" id="7200"/>
    <lineage>
        <taxon>Eukaryota</taxon>
        <taxon>Metazoa</taxon>
        <taxon>Ecdysozoa</taxon>
        <taxon>Arthropoda</taxon>
        <taxon>Hexapoda</taxon>
        <taxon>Insecta</taxon>
        <taxon>Pterygota</taxon>
        <taxon>Neoptera</taxon>
        <taxon>Endopterygota</taxon>
        <taxon>Diptera</taxon>
        <taxon>Nematocera</taxon>
        <taxon>Psychodoidea</taxon>
        <taxon>Psychodidae</taxon>
        <taxon>Lutzomyia</taxon>
        <taxon>Lutzomyia</taxon>
    </lineage>
</organism>
<dbReference type="CDD" id="cd11056">
    <property type="entry name" value="CYP6-like"/>
    <property type="match status" value="1"/>
</dbReference>
<dbReference type="Proteomes" id="UP000092461">
    <property type="component" value="Unassembled WGS sequence"/>
</dbReference>
<proteinExistence type="inferred from homology"/>
<dbReference type="GO" id="GO:0020037">
    <property type="term" value="F:heme binding"/>
    <property type="evidence" value="ECO:0007669"/>
    <property type="project" value="InterPro"/>
</dbReference>
<dbReference type="InterPro" id="IPR036396">
    <property type="entry name" value="Cyt_P450_sf"/>
</dbReference>
<evidence type="ECO:0000256" key="15">
    <source>
        <dbReference type="RuleBase" id="RU000461"/>
    </source>
</evidence>
<keyword evidence="6 14" id="KW-0349">Heme</keyword>
<dbReference type="InterPro" id="IPR050476">
    <property type="entry name" value="Insect_CytP450_Detox"/>
</dbReference>
<sequence>MIQIILYGVGALIIAGYIYITWNYDYWKKRNIPGPSARFFFGNLPNSITQKRSVTYDIDDLYKEFKDRHGIIGYYNMRSPVLMILQPDIAKDVLVKHFKAFAKNEFADMFNKDVDPIFGRNPFMLKGNEWKEKRAEITPAFTVARIKTMYPIVEDVCSNMQKYLEREIDRKPTDGFDAKELAAKFTTDVVSSCIFGLHAGSFTGGDATIRKMGTRIFSPDWKSLLYFFATQFFPFLMKFYKMPIVPKDVEIFFVNLMKDAIALRGKTAINRFDYLHYLIELKEKNNLKELDMVAHAITFFLDGFETSSVVLSFTLYELAKCERVQEKLRREIRNTLEKHGKITHEIVLEMPYLDQVLNESLRLYPPAPFLGKVCTERIELRVKEGECRIIEEGDDVKIPIFSYHRDGEFFEEPEKFHPERFDPEHGGAKAFRDRGVFVPFGDGPRICLGMRFAQTQVKAALVSLVNNFELSVNAKTQEPIILDPKQFFVHALGGLWLDFKKIP</sequence>
<evidence type="ECO:0000256" key="14">
    <source>
        <dbReference type="PIRSR" id="PIRSR602401-1"/>
    </source>
</evidence>
<evidence type="ECO:0000256" key="6">
    <source>
        <dbReference type="ARBA" id="ARBA00022617"/>
    </source>
</evidence>
<name>A0A1B0CEM5_LUTLO</name>
<keyword evidence="8" id="KW-0256">Endoplasmic reticulum</keyword>
<comment type="subcellular location">
    <subcellularLocation>
        <location evidence="4">Endoplasmic reticulum membrane</location>
        <topology evidence="4">Peripheral membrane protein</topology>
    </subcellularLocation>
    <subcellularLocation>
        <location evidence="3">Microsome membrane</location>
        <topology evidence="3">Peripheral membrane protein</topology>
    </subcellularLocation>
</comment>
<evidence type="ECO:0000256" key="16">
    <source>
        <dbReference type="SAM" id="Phobius"/>
    </source>
</evidence>